<reference evidence="1 2" key="1">
    <citation type="submission" date="2024-04" db="EMBL/GenBank/DDBJ databases">
        <authorList>
            <person name="Fracassetti M."/>
        </authorList>
    </citation>
    <scope>NUCLEOTIDE SEQUENCE [LARGE SCALE GENOMIC DNA]</scope>
</reference>
<protein>
    <submittedName>
        <fullName evidence="1">Uncharacterized protein</fullName>
    </submittedName>
</protein>
<accession>A0AAV2F6U4</accession>
<dbReference type="AlphaFoldDB" id="A0AAV2F6U4"/>
<name>A0AAV2F6U4_9ROSI</name>
<gene>
    <name evidence="1" type="ORF">LTRI10_LOCUS34508</name>
</gene>
<keyword evidence="2" id="KW-1185">Reference proteome</keyword>
<proteinExistence type="predicted"/>
<dbReference type="EMBL" id="OZ034819">
    <property type="protein sequence ID" value="CAL1393978.1"/>
    <property type="molecule type" value="Genomic_DNA"/>
</dbReference>
<evidence type="ECO:0000313" key="1">
    <source>
        <dbReference type="EMBL" id="CAL1393978.1"/>
    </source>
</evidence>
<evidence type="ECO:0000313" key="2">
    <source>
        <dbReference type="Proteomes" id="UP001497516"/>
    </source>
</evidence>
<dbReference type="Proteomes" id="UP001497516">
    <property type="component" value="Chromosome 6"/>
</dbReference>
<organism evidence="1 2">
    <name type="scientific">Linum trigynum</name>
    <dbReference type="NCBI Taxonomy" id="586398"/>
    <lineage>
        <taxon>Eukaryota</taxon>
        <taxon>Viridiplantae</taxon>
        <taxon>Streptophyta</taxon>
        <taxon>Embryophyta</taxon>
        <taxon>Tracheophyta</taxon>
        <taxon>Spermatophyta</taxon>
        <taxon>Magnoliopsida</taxon>
        <taxon>eudicotyledons</taxon>
        <taxon>Gunneridae</taxon>
        <taxon>Pentapetalae</taxon>
        <taxon>rosids</taxon>
        <taxon>fabids</taxon>
        <taxon>Malpighiales</taxon>
        <taxon>Linaceae</taxon>
        <taxon>Linum</taxon>
    </lineage>
</organism>
<sequence>MSSLRGGGGTLERLFFRCQVAVGLWEGAELVRLRDCFPLSNVAIFWRRLLEWQDLDQGALMSVVALFLCVWKAQNWVVLEFTRYIVPVLLSQFHLHVAEWEALPNNESFCHYSGGSVARVERTLR</sequence>